<dbReference type="GO" id="GO:0016285">
    <property type="term" value="F:alanyl aminopeptidase activity"/>
    <property type="evidence" value="ECO:0007669"/>
    <property type="project" value="UniProtKB-EC"/>
</dbReference>
<proteinExistence type="inferred from homology"/>
<evidence type="ECO:0000256" key="11">
    <source>
        <dbReference type="ARBA" id="ARBA00023049"/>
    </source>
</evidence>
<dbReference type="EC" id="3.4.11.2" evidence="4"/>
<dbReference type="AlphaFoldDB" id="A0A5C6UWW8"/>
<comment type="similarity">
    <text evidence="3">Belongs to the peptidase M1 family.</text>
</comment>
<keyword evidence="10 14" id="KW-0862">Zinc</keyword>
<keyword evidence="17" id="KW-1185">Reference proteome</keyword>
<evidence type="ECO:0000313" key="17">
    <source>
        <dbReference type="Proteomes" id="UP000321168"/>
    </source>
</evidence>
<evidence type="ECO:0000259" key="15">
    <source>
        <dbReference type="SMART" id="SM01263"/>
    </source>
</evidence>
<evidence type="ECO:0000256" key="8">
    <source>
        <dbReference type="ARBA" id="ARBA00022723"/>
    </source>
</evidence>
<accession>A0A5C6UWW8</accession>
<dbReference type="SMART" id="SM01263">
    <property type="entry name" value="Leuk-A4-hydro_C"/>
    <property type="match status" value="1"/>
</dbReference>
<evidence type="ECO:0000256" key="12">
    <source>
        <dbReference type="PIRSR" id="PIRSR634015-1"/>
    </source>
</evidence>
<gene>
    <name evidence="16" type="ORF">FRX97_09460</name>
</gene>
<feature type="binding site" evidence="14">
    <location>
        <position position="317"/>
    </location>
    <ligand>
        <name>Zn(2+)</name>
        <dbReference type="ChEBI" id="CHEBI:29105"/>
        <note>catalytic</note>
    </ligand>
</feature>
<dbReference type="InterPro" id="IPR001930">
    <property type="entry name" value="Peptidase_M1"/>
</dbReference>
<comment type="subcellular location">
    <subcellularLocation>
        <location evidence="2">Cytoplasm</location>
    </subcellularLocation>
</comment>
<keyword evidence="11" id="KW-0482">Metalloprotease</keyword>
<feature type="binding site" evidence="13">
    <location>
        <begin position="571"/>
        <end position="573"/>
    </location>
    <ligand>
        <name>a peptide</name>
        <dbReference type="ChEBI" id="CHEBI:60466"/>
    </ligand>
</feature>
<dbReference type="PROSITE" id="PS51257">
    <property type="entry name" value="PROKAR_LIPOPROTEIN"/>
    <property type="match status" value="1"/>
</dbReference>
<feature type="binding site" evidence="14">
    <location>
        <position position="336"/>
    </location>
    <ligand>
        <name>Zn(2+)</name>
        <dbReference type="ChEBI" id="CHEBI:29105"/>
        <note>catalytic</note>
    </ligand>
</feature>
<evidence type="ECO:0000256" key="5">
    <source>
        <dbReference type="ARBA" id="ARBA00015611"/>
    </source>
</evidence>
<evidence type="ECO:0000256" key="3">
    <source>
        <dbReference type="ARBA" id="ARBA00010136"/>
    </source>
</evidence>
<dbReference type="PRINTS" id="PR00756">
    <property type="entry name" value="ALADIPTASE"/>
</dbReference>
<evidence type="ECO:0000256" key="7">
    <source>
        <dbReference type="ARBA" id="ARBA00022670"/>
    </source>
</evidence>
<evidence type="ECO:0000256" key="1">
    <source>
        <dbReference type="ARBA" id="ARBA00000098"/>
    </source>
</evidence>
<name>A0A5C6UWW8_9FLAO</name>
<dbReference type="SUPFAM" id="SSF55486">
    <property type="entry name" value="Metalloproteases ('zincins'), catalytic domain"/>
    <property type="match status" value="1"/>
</dbReference>
<sequence>MIKKLIFLSFIPFLMTSCDLFKSDPVIKPSFDPHSYAQPEEAVVKHLSWEANIRFDERFIDAIATWQVECKQESKHVVFDSDRLVINNVWVDGKQTEWNIVQQKDHLGTGLVVDLPKKHKYKVEVKIQYRTVSSAKALFWAVPQQTYGKVDPFMFSQSQAILARTWIPCQDSPGIRFTYDAKVTVPTGMMALMSAENPVEKSFNGVYRFRMEQPIPSYLMAIAVGDIEYRAIGPKTGVYAEPGLINEAANEFSELNEMMAAAEKLYGTYVWGKYDILVLPPSFPFGGMENPRLTFATPTIISGDKSLVSLVAHELAHSWSGNLVTNRTWDDFWLNEGFTVYFENRIMEEVKGKEYANMLANLGYSDLMEELENLKDSPDDTKLKLDLAGRNPDDGMTSIAYEKGFFLLKLLEVNWGRENLDNFLRSYFAQYKFKVMDTESFVSLLRQQLGDGPYTELRIDEWIYKPGVPSNIPKINSERFNKVDIVASNWNAGMALSPEVAKEWTTHEWLRFIEKIPGNTAVERLKELDDSYGLTNSGNAEILCAWLEKSLMAGYDEVLPSTQKFLYRVGRRKFLVPIYKALIASNKKNIALDIYKEARGSYHAVSTQTIDDLLGFNA</sequence>
<comment type="catalytic activity">
    <reaction evidence="1">
        <text>Release of an N-terminal amino acid, Xaa-|-Yaa- from a peptide, amide or arylamide. Xaa is preferably Ala, but may be most amino acids including Pro (slow action). When a terminal hydrophobic residue is followed by a prolyl residue, the two may be released as an intact Xaa-Pro dipeptide.</text>
        <dbReference type="EC" id="3.4.11.2"/>
    </reaction>
</comment>
<keyword evidence="6" id="KW-0963">Cytoplasm</keyword>
<evidence type="ECO:0000256" key="14">
    <source>
        <dbReference type="PIRSR" id="PIRSR634015-3"/>
    </source>
</evidence>
<feature type="binding site" evidence="14">
    <location>
        <position position="313"/>
    </location>
    <ligand>
        <name>Zn(2+)</name>
        <dbReference type="ChEBI" id="CHEBI:29105"/>
        <note>catalytic</note>
    </ligand>
</feature>
<dbReference type="InterPro" id="IPR014782">
    <property type="entry name" value="Peptidase_M1_dom"/>
</dbReference>
<comment type="cofactor">
    <cofactor evidence="14">
        <name>Zn(2+)</name>
        <dbReference type="ChEBI" id="CHEBI:29105"/>
    </cofactor>
    <text evidence="14">Binds 1 zinc ion per subunit.</text>
</comment>
<evidence type="ECO:0000256" key="9">
    <source>
        <dbReference type="ARBA" id="ARBA00022801"/>
    </source>
</evidence>
<feature type="binding site" evidence="13">
    <location>
        <begin position="157"/>
        <end position="159"/>
    </location>
    <ligand>
        <name>a peptide</name>
        <dbReference type="ChEBI" id="CHEBI:60466"/>
    </ligand>
</feature>
<feature type="active site" description="Proton acceptor" evidence="12">
    <location>
        <position position="314"/>
    </location>
</feature>
<dbReference type="PANTHER" id="PTHR45726">
    <property type="entry name" value="LEUKOTRIENE A-4 HYDROLASE"/>
    <property type="match status" value="1"/>
</dbReference>
<dbReference type="GO" id="GO:0005737">
    <property type="term" value="C:cytoplasm"/>
    <property type="evidence" value="ECO:0007669"/>
    <property type="project" value="UniProtKB-SubCell"/>
</dbReference>
<dbReference type="Pfam" id="PF17900">
    <property type="entry name" value="Peptidase_M1_N"/>
    <property type="match status" value="1"/>
</dbReference>
<dbReference type="PANTHER" id="PTHR45726:SF3">
    <property type="entry name" value="LEUKOTRIENE A-4 HYDROLASE"/>
    <property type="match status" value="1"/>
</dbReference>
<dbReference type="GO" id="GO:0008270">
    <property type="term" value="F:zinc ion binding"/>
    <property type="evidence" value="ECO:0007669"/>
    <property type="project" value="InterPro"/>
</dbReference>
<keyword evidence="9" id="KW-0378">Hydrolase</keyword>
<dbReference type="SUPFAM" id="SSF63737">
    <property type="entry name" value="Leukotriene A4 hydrolase N-terminal domain"/>
    <property type="match status" value="1"/>
</dbReference>
<dbReference type="Pfam" id="PF01433">
    <property type="entry name" value="Peptidase_M1"/>
    <property type="match status" value="1"/>
</dbReference>
<dbReference type="Gene3D" id="1.25.40.320">
    <property type="entry name" value="Peptidase M1, leukotriene A4 hydrolase/aminopeptidase C-terminal domain"/>
    <property type="match status" value="1"/>
</dbReference>
<dbReference type="GO" id="GO:0008237">
    <property type="term" value="F:metallopeptidase activity"/>
    <property type="evidence" value="ECO:0007669"/>
    <property type="project" value="UniProtKB-KW"/>
</dbReference>
<protein>
    <recommendedName>
        <fullName evidence="5">Aminopeptidase N</fullName>
        <ecNumber evidence="4">3.4.11.2</ecNumber>
    </recommendedName>
</protein>
<dbReference type="CDD" id="cd09599">
    <property type="entry name" value="M1_LTA4H"/>
    <property type="match status" value="1"/>
</dbReference>
<dbReference type="Gene3D" id="1.10.390.10">
    <property type="entry name" value="Neutral Protease Domain 2"/>
    <property type="match status" value="1"/>
</dbReference>
<dbReference type="InterPro" id="IPR027268">
    <property type="entry name" value="Peptidase_M4/M1_CTD_sf"/>
</dbReference>
<dbReference type="OrthoDB" id="100605at2"/>
<feature type="active site" description="Proton donor" evidence="12">
    <location>
        <position position="401"/>
    </location>
</feature>
<feature type="domain" description="Peptidase M1 leukotriene A4 hydrolase/aminopeptidase C-terminal" evidence="15">
    <location>
        <begin position="477"/>
        <end position="614"/>
    </location>
</feature>
<dbReference type="SUPFAM" id="SSF48371">
    <property type="entry name" value="ARM repeat"/>
    <property type="match status" value="1"/>
</dbReference>
<comment type="caution">
    <text evidence="16">The sequence shown here is derived from an EMBL/GenBank/DDBJ whole genome shotgun (WGS) entry which is preliminary data.</text>
</comment>
<dbReference type="Proteomes" id="UP000321168">
    <property type="component" value="Unassembled WGS sequence"/>
</dbReference>
<dbReference type="InterPro" id="IPR016024">
    <property type="entry name" value="ARM-type_fold"/>
</dbReference>
<keyword evidence="7" id="KW-0645">Protease</keyword>
<dbReference type="FunFam" id="3.30.2010.30:FF:000001">
    <property type="entry name" value="Leukotriene A(4) hydrolase"/>
    <property type="match status" value="1"/>
</dbReference>
<dbReference type="InterPro" id="IPR015211">
    <property type="entry name" value="Peptidase_M1_C"/>
</dbReference>
<dbReference type="Gene3D" id="3.30.2010.30">
    <property type="match status" value="1"/>
</dbReference>
<dbReference type="Gene3D" id="2.60.40.1730">
    <property type="entry name" value="tricorn interacting facor f3 domain"/>
    <property type="match status" value="1"/>
</dbReference>
<keyword evidence="8 14" id="KW-0479">Metal-binding</keyword>
<dbReference type="InterPro" id="IPR045357">
    <property type="entry name" value="Aminopeptidase_N-like_N"/>
</dbReference>
<evidence type="ECO:0000313" key="16">
    <source>
        <dbReference type="EMBL" id="TXC77080.1"/>
    </source>
</evidence>
<dbReference type="EMBL" id="VORB01000008">
    <property type="protein sequence ID" value="TXC77080.1"/>
    <property type="molecule type" value="Genomic_DNA"/>
</dbReference>
<evidence type="ECO:0000256" key="4">
    <source>
        <dbReference type="ARBA" id="ARBA00012564"/>
    </source>
</evidence>
<reference evidence="16 17" key="1">
    <citation type="submission" date="2019-08" db="EMBL/GenBank/DDBJ databases">
        <title>Genome of Luteibaculum oceani JCM 18817.</title>
        <authorList>
            <person name="Bowman J.P."/>
        </authorList>
    </citation>
    <scope>NUCLEOTIDE SEQUENCE [LARGE SCALE GENOMIC DNA]</scope>
    <source>
        <strain evidence="16 17">JCM 18817</strain>
    </source>
</reference>
<dbReference type="InterPro" id="IPR049980">
    <property type="entry name" value="LTA4H_cat"/>
</dbReference>
<dbReference type="GO" id="GO:0006508">
    <property type="term" value="P:proteolysis"/>
    <property type="evidence" value="ECO:0007669"/>
    <property type="project" value="UniProtKB-KW"/>
</dbReference>
<evidence type="ECO:0000256" key="13">
    <source>
        <dbReference type="PIRSR" id="PIRSR634015-2"/>
    </source>
</evidence>
<dbReference type="InterPro" id="IPR034015">
    <property type="entry name" value="M1_LTA4H"/>
</dbReference>
<organism evidence="16 17">
    <name type="scientific">Luteibaculum oceani</name>
    <dbReference type="NCBI Taxonomy" id="1294296"/>
    <lineage>
        <taxon>Bacteria</taxon>
        <taxon>Pseudomonadati</taxon>
        <taxon>Bacteroidota</taxon>
        <taxon>Flavobacteriia</taxon>
        <taxon>Flavobacteriales</taxon>
        <taxon>Luteibaculaceae</taxon>
        <taxon>Luteibaculum</taxon>
    </lineage>
</organism>
<evidence type="ECO:0000256" key="6">
    <source>
        <dbReference type="ARBA" id="ARBA00022490"/>
    </source>
</evidence>
<evidence type="ECO:0000256" key="10">
    <source>
        <dbReference type="ARBA" id="ARBA00022833"/>
    </source>
</evidence>
<dbReference type="InterPro" id="IPR038502">
    <property type="entry name" value="M1_LTA-4_hydro/amino_C_sf"/>
</dbReference>
<evidence type="ECO:0000256" key="2">
    <source>
        <dbReference type="ARBA" id="ARBA00004496"/>
    </source>
</evidence>
<feature type="binding site" evidence="13">
    <location>
        <begin position="284"/>
        <end position="289"/>
    </location>
    <ligand>
        <name>a peptide</name>
        <dbReference type="ChEBI" id="CHEBI:60466"/>
    </ligand>
</feature>
<dbReference type="Pfam" id="PF09127">
    <property type="entry name" value="Leuk-A4-hydro_C"/>
    <property type="match status" value="1"/>
</dbReference>
<dbReference type="InterPro" id="IPR042097">
    <property type="entry name" value="Aminopeptidase_N-like_N_sf"/>
</dbReference>